<dbReference type="RefSeq" id="WP_281000214.1">
    <property type="nucleotide sequence ID" value="NZ_CP069362.1"/>
</dbReference>
<evidence type="ECO:0000256" key="6">
    <source>
        <dbReference type="HAMAP-Rule" id="MF_00203"/>
    </source>
</evidence>
<dbReference type="Pfam" id="PF02151">
    <property type="entry name" value="UVR"/>
    <property type="match status" value="1"/>
</dbReference>
<comment type="function">
    <text evidence="6">The UvrABC repair system catalyzes the recognition and processing of DNA lesions. UvrC both incises the 5' and 3' sides of the lesion. The N-terminal half is responsible for the 3' incision and the C-terminal half is responsible for the 5' incision.</text>
</comment>
<dbReference type="NCBIfam" id="TIGR00194">
    <property type="entry name" value="uvrC"/>
    <property type="match status" value="1"/>
</dbReference>
<evidence type="ECO:0000256" key="4">
    <source>
        <dbReference type="ARBA" id="ARBA00022881"/>
    </source>
</evidence>
<dbReference type="InterPro" id="IPR001943">
    <property type="entry name" value="UVR_dom"/>
</dbReference>
<dbReference type="PROSITE" id="PS50151">
    <property type="entry name" value="UVR"/>
    <property type="match status" value="1"/>
</dbReference>
<dbReference type="InterPro" id="IPR035901">
    <property type="entry name" value="GIY-YIG_endonuc_sf"/>
</dbReference>
<dbReference type="Proteomes" id="UP001232493">
    <property type="component" value="Chromosome"/>
</dbReference>
<comment type="subcellular location">
    <subcellularLocation>
        <location evidence="6">Cytoplasm</location>
    </subcellularLocation>
</comment>
<dbReference type="PROSITE" id="PS50164">
    <property type="entry name" value="GIY_YIG"/>
    <property type="match status" value="1"/>
</dbReference>
<dbReference type="SMART" id="SM00465">
    <property type="entry name" value="GIYc"/>
    <property type="match status" value="1"/>
</dbReference>
<dbReference type="SUPFAM" id="SSF82771">
    <property type="entry name" value="GIY-YIG endonuclease"/>
    <property type="match status" value="1"/>
</dbReference>
<dbReference type="PROSITE" id="PS50165">
    <property type="entry name" value="UVRC"/>
    <property type="match status" value="1"/>
</dbReference>
<dbReference type="Pfam" id="PF08459">
    <property type="entry name" value="UvrC_RNaseH_dom"/>
    <property type="match status" value="1"/>
</dbReference>
<organism evidence="10 11">
    <name type="scientific">Marinitoga aeolica</name>
    <dbReference type="NCBI Taxonomy" id="2809031"/>
    <lineage>
        <taxon>Bacteria</taxon>
        <taxon>Thermotogati</taxon>
        <taxon>Thermotogota</taxon>
        <taxon>Thermotogae</taxon>
        <taxon>Petrotogales</taxon>
        <taxon>Petrotogaceae</taxon>
        <taxon>Marinitoga</taxon>
    </lineage>
</organism>
<protein>
    <recommendedName>
        <fullName evidence="6">UvrABC system protein C</fullName>
        <shortName evidence="6">Protein UvrC</shortName>
    </recommendedName>
    <alternativeName>
        <fullName evidence="6">Excinuclease ABC subunit C</fullName>
    </alternativeName>
</protein>
<evidence type="ECO:0000256" key="1">
    <source>
        <dbReference type="ARBA" id="ARBA00022490"/>
    </source>
</evidence>
<keyword evidence="4 6" id="KW-0267">Excision nuclease</keyword>
<dbReference type="HAMAP" id="MF_00203">
    <property type="entry name" value="UvrC"/>
    <property type="match status" value="1"/>
</dbReference>
<keyword evidence="1 6" id="KW-0963">Cytoplasm</keyword>
<dbReference type="InterPro" id="IPR000305">
    <property type="entry name" value="GIY-YIG_endonuc"/>
</dbReference>
<dbReference type="Gene3D" id="4.10.860.10">
    <property type="entry name" value="UVR domain"/>
    <property type="match status" value="1"/>
</dbReference>
<feature type="domain" description="GIY-YIG" evidence="8">
    <location>
        <begin position="12"/>
        <end position="92"/>
    </location>
</feature>
<dbReference type="InterPro" id="IPR038476">
    <property type="entry name" value="UvrC_RNase_H_dom_sf"/>
</dbReference>
<dbReference type="SUPFAM" id="SSF47781">
    <property type="entry name" value="RuvA domain 2-like"/>
    <property type="match status" value="1"/>
</dbReference>
<keyword evidence="5 6" id="KW-0234">DNA repair</keyword>
<feature type="domain" description="UvrC family homology region profile" evidence="9">
    <location>
        <begin position="345"/>
        <end position="455"/>
    </location>
</feature>
<evidence type="ECO:0000256" key="3">
    <source>
        <dbReference type="ARBA" id="ARBA00022769"/>
    </source>
</evidence>
<comment type="subunit">
    <text evidence="6">Interacts with UvrB in an incision complex.</text>
</comment>
<evidence type="ECO:0000259" key="8">
    <source>
        <dbReference type="PROSITE" id="PS50164"/>
    </source>
</evidence>
<comment type="similarity">
    <text evidence="6">Belongs to the UvrC family.</text>
</comment>
<dbReference type="Gene3D" id="3.30.420.340">
    <property type="entry name" value="UvrC, RNAse H endonuclease domain"/>
    <property type="match status" value="1"/>
</dbReference>
<dbReference type="InterPro" id="IPR010994">
    <property type="entry name" value="RuvA_2-like"/>
</dbReference>
<dbReference type="EMBL" id="CP069362">
    <property type="protein sequence ID" value="WGS65627.1"/>
    <property type="molecule type" value="Genomic_DNA"/>
</dbReference>
<accession>A0ABY8PSN2</accession>
<evidence type="ECO:0000256" key="2">
    <source>
        <dbReference type="ARBA" id="ARBA00022763"/>
    </source>
</evidence>
<evidence type="ECO:0000256" key="5">
    <source>
        <dbReference type="ARBA" id="ARBA00023204"/>
    </source>
</evidence>
<dbReference type="InterPro" id="IPR047296">
    <property type="entry name" value="GIY-YIG_UvrC_Cho"/>
</dbReference>
<dbReference type="PANTHER" id="PTHR30562">
    <property type="entry name" value="UVRC/OXIDOREDUCTASE"/>
    <property type="match status" value="1"/>
</dbReference>
<name>A0ABY8PSN2_9BACT</name>
<keyword evidence="3 6" id="KW-0228">DNA excision</keyword>
<gene>
    <name evidence="6 10" type="primary">uvrC</name>
    <name evidence="10" type="ORF">JRV97_03475</name>
</gene>
<feature type="domain" description="UVR" evidence="7">
    <location>
        <begin position="200"/>
        <end position="235"/>
    </location>
</feature>
<dbReference type="InterPro" id="IPR036876">
    <property type="entry name" value="UVR_dom_sf"/>
</dbReference>
<reference evidence="10 11" key="1">
    <citation type="submission" date="2021-02" db="EMBL/GenBank/DDBJ databases">
        <title>Characterization of Marinitoga sp. nov. str. BP5-C20A.</title>
        <authorList>
            <person name="Erauso G."/>
            <person name="Postec A."/>
        </authorList>
    </citation>
    <scope>NUCLEOTIDE SEQUENCE [LARGE SCALE GENOMIC DNA]</scope>
    <source>
        <strain evidence="10 11">BP5-C20A</strain>
    </source>
</reference>
<keyword evidence="2 6" id="KW-0227">DNA damage</keyword>
<evidence type="ECO:0000313" key="11">
    <source>
        <dbReference type="Proteomes" id="UP001232493"/>
    </source>
</evidence>
<dbReference type="Gene3D" id="3.40.1440.10">
    <property type="entry name" value="GIY-YIG endonuclease"/>
    <property type="match status" value="1"/>
</dbReference>
<proteinExistence type="inferred from homology"/>
<dbReference type="CDD" id="cd10434">
    <property type="entry name" value="GIY-YIG_UvrC_Cho"/>
    <property type="match status" value="1"/>
</dbReference>
<evidence type="ECO:0000313" key="10">
    <source>
        <dbReference type="EMBL" id="WGS65627.1"/>
    </source>
</evidence>
<sequence>MLDRKVLKNIPNEPGVYIFKDKNSKPIYIGKAKKLKNRIASYFNKSNQDKNEKVKKIVEDAEFLDYIVVRNEDESLILESNLIFTHKPKYNILLKDARVYPYIAITKEDFPQIKLVRTKKGEKAEFYGPYSNVGMVRGIIEIIQWVYKVRTCERKLDRKSKPCFLFHLGKCFAPCYVEVDKKEYKKAVRKVKRFLKGNIKSIRKYIEESMHQYAKLLNFEKAAQLRDLLFKLDRLFVPIGVEMVHNKNIDIIAKDKEYPVVVALIIRQGYVISKLTFTIDENINEFIHQYYVIRKNIIPEEIWIKDFENNIDDEIIHFLTKNGLKDIKDLKSESEELYTITTRNLTEEVKKQTDLGNVLKQAKEILSLKKLPYRIEGIDISHLQGMYTVASLITFENGKPKKEDYRRYRLDEFKEPNDFESIKTVIKKRYTKHPLPDLLFIDGGKGQVNAAVEALKEIGYTLDDIDVVGIAKEDERIVFPGEIEDLHLSLDHPVLRMLIFMRDETHRFAITFNRKLRAKRFEKSRLDDIPGIGPKRKKLLINHFGSLEEISKASWEEINEVIKNEKVAKKIKEFFD</sequence>
<dbReference type="InterPro" id="IPR050066">
    <property type="entry name" value="UvrABC_protein_C"/>
</dbReference>
<dbReference type="Pfam" id="PF14520">
    <property type="entry name" value="HHH_5"/>
    <property type="match status" value="1"/>
</dbReference>
<dbReference type="PANTHER" id="PTHR30562:SF1">
    <property type="entry name" value="UVRABC SYSTEM PROTEIN C"/>
    <property type="match status" value="1"/>
</dbReference>
<dbReference type="Gene3D" id="1.10.150.20">
    <property type="entry name" value="5' to 3' exonuclease, C-terminal subdomain"/>
    <property type="match status" value="1"/>
</dbReference>
<keyword evidence="11" id="KW-1185">Reference proteome</keyword>
<dbReference type="InterPro" id="IPR001162">
    <property type="entry name" value="UvrC_RNase_H_dom"/>
</dbReference>
<evidence type="ECO:0000259" key="9">
    <source>
        <dbReference type="PROSITE" id="PS50165"/>
    </source>
</evidence>
<dbReference type="SUPFAM" id="SSF46600">
    <property type="entry name" value="C-terminal UvrC-binding domain of UvrB"/>
    <property type="match status" value="1"/>
</dbReference>
<dbReference type="InterPro" id="IPR004791">
    <property type="entry name" value="UvrC"/>
</dbReference>
<dbReference type="Pfam" id="PF01541">
    <property type="entry name" value="GIY-YIG"/>
    <property type="match status" value="1"/>
</dbReference>
<evidence type="ECO:0000259" key="7">
    <source>
        <dbReference type="PROSITE" id="PS50151"/>
    </source>
</evidence>
<keyword evidence="6" id="KW-0742">SOS response</keyword>